<name>A0AAE0H2L6_9CHLO</name>
<keyword evidence="3" id="KW-1185">Reference proteome</keyword>
<protein>
    <submittedName>
        <fullName evidence="2">Uncharacterized protein</fullName>
    </submittedName>
</protein>
<evidence type="ECO:0000256" key="1">
    <source>
        <dbReference type="SAM" id="MobiDB-lite"/>
    </source>
</evidence>
<proteinExistence type="predicted"/>
<evidence type="ECO:0000313" key="3">
    <source>
        <dbReference type="Proteomes" id="UP001190700"/>
    </source>
</evidence>
<feature type="region of interest" description="Disordered" evidence="1">
    <location>
        <begin position="60"/>
        <end position="98"/>
    </location>
</feature>
<dbReference type="Proteomes" id="UP001190700">
    <property type="component" value="Unassembled WGS sequence"/>
</dbReference>
<sequence length="109" mass="11711">MEQQSKAILQLNILIRKEDNNSTQQQQQQQNQGGKGESNKLIKTVNTLVKKEIKNQQNINAAIAPPTAPNTLQPKSPLPSPNYSRSTHPGPGPGPTGLGLLSLALGKLL</sequence>
<feature type="region of interest" description="Disordered" evidence="1">
    <location>
        <begin position="18"/>
        <end position="40"/>
    </location>
</feature>
<feature type="compositionally biased region" description="Low complexity" evidence="1">
    <location>
        <begin position="60"/>
        <end position="71"/>
    </location>
</feature>
<organism evidence="2 3">
    <name type="scientific">Cymbomonas tetramitiformis</name>
    <dbReference type="NCBI Taxonomy" id="36881"/>
    <lineage>
        <taxon>Eukaryota</taxon>
        <taxon>Viridiplantae</taxon>
        <taxon>Chlorophyta</taxon>
        <taxon>Pyramimonadophyceae</taxon>
        <taxon>Pyramimonadales</taxon>
        <taxon>Pyramimonadaceae</taxon>
        <taxon>Cymbomonas</taxon>
    </lineage>
</organism>
<accession>A0AAE0H2L6</accession>
<gene>
    <name evidence="2" type="ORF">CYMTET_4652</name>
</gene>
<dbReference type="AlphaFoldDB" id="A0AAE0H2L6"/>
<reference evidence="2 3" key="1">
    <citation type="journal article" date="2015" name="Genome Biol. Evol.">
        <title>Comparative Genomics of a Bacterivorous Green Alga Reveals Evolutionary Causalities and Consequences of Phago-Mixotrophic Mode of Nutrition.</title>
        <authorList>
            <person name="Burns J.A."/>
            <person name="Paasch A."/>
            <person name="Narechania A."/>
            <person name="Kim E."/>
        </authorList>
    </citation>
    <scope>NUCLEOTIDE SEQUENCE [LARGE SCALE GENOMIC DNA]</scope>
    <source>
        <strain evidence="2 3">PLY_AMNH</strain>
    </source>
</reference>
<evidence type="ECO:0000313" key="2">
    <source>
        <dbReference type="EMBL" id="KAK3287856.1"/>
    </source>
</evidence>
<comment type="caution">
    <text evidence="2">The sequence shown here is derived from an EMBL/GenBank/DDBJ whole genome shotgun (WGS) entry which is preliminary data.</text>
</comment>
<dbReference type="EMBL" id="LGRX02000665">
    <property type="protein sequence ID" value="KAK3287856.1"/>
    <property type="molecule type" value="Genomic_DNA"/>
</dbReference>